<evidence type="ECO:0000313" key="4">
    <source>
        <dbReference type="EMBL" id="ABB13624.1"/>
    </source>
</evidence>
<feature type="compositionally biased region" description="Basic and acidic residues" evidence="1">
    <location>
        <begin position="134"/>
        <end position="148"/>
    </location>
</feature>
<name>Q07A24_ASTSI</name>
<evidence type="ECO:0000256" key="1">
    <source>
        <dbReference type="SAM" id="MobiDB-lite"/>
    </source>
</evidence>
<proteinExistence type="evidence at transcript level"/>
<evidence type="ECO:0000256" key="2">
    <source>
        <dbReference type="SAM" id="SignalP"/>
    </source>
</evidence>
<dbReference type="InterPro" id="IPR016140">
    <property type="entry name" value="Bifunc_inhib/LTP/seed_store"/>
</dbReference>
<dbReference type="Gene3D" id="1.10.110.10">
    <property type="entry name" value="Plant lipid-transfer and hydrophobic proteins"/>
    <property type="match status" value="1"/>
</dbReference>
<dbReference type="Pfam" id="PF14368">
    <property type="entry name" value="LTP_2"/>
    <property type="match status" value="1"/>
</dbReference>
<feature type="region of interest" description="Disordered" evidence="1">
    <location>
        <begin position="128"/>
        <end position="148"/>
    </location>
</feature>
<feature type="domain" description="Bifunctional inhibitor/plant lipid transfer protein/seed storage helical" evidence="3">
    <location>
        <begin position="19"/>
        <end position="116"/>
    </location>
</feature>
<sequence>MVMNFKVTSFIITMVMILMASRVLVLEADLIWPHCGRTYKSVARSLNPCLDAAHNMTTNVPTICCSMVDVLLQMQPLCLCETLLSYIAIKPEIILSAAVAIPSRCNLHYPYNIKKCAIVVPSPKRGKIPNPGRFEPRHLTRPETEWRK</sequence>
<dbReference type="AlphaFoldDB" id="Q07A24"/>
<dbReference type="CDD" id="cd00010">
    <property type="entry name" value="AAI_LTSS"/>
    <property type="match status" value="1"/>
</dbReference>
<dbReference type="EMBL" id="DQ199649">
    <property type="protein sequence ID" value="ABB13624.1"/>
    <property type="molecule type" value="mRNA"/>
</dbReference>
<accession>Q07A24</accession>
<reference evidence="4" key="1">
    <citation type="submission" date="2005-09" db="EMBL/GenBank/DDBJ databases">
        <title>Identification of new nodulin cDNAs from Astragalus sinicus by SSH.</title>
        <authorList>
            <person name="Chou M.-X."/>
            <person name="Wei X.-Y."/>
            <person name="Zhou J.-C."/>
        </authorList>
    </citation>
    <scope>NUCLEOTIDE SEQUENCE</scope>
    <source>
        <strain evidence="4">AsIB259</strain>
    </source>
</reference>
<keyword evidence="2" id="KW-0732">Signal</keyword>
<feature type="chain" id="PRO_5004165654" evidence="2">
    <location>
        <begin position="29"/>
        <end position="148"/>
    </location>
</feature>
<protein>
    <submittedName>
        <fullName evidence="4">LTP-like protein 2</fullName>
    </submittedName>
</protein>
<feature type="signal peptide" evidence="2">
    <location>
        <begin position="1"/>
        <end position="28"/>
    </location>
</feature>
<organism evidence="4">
    <name type="scientific">Astragalus sinicus</name>
    <name type="common">Chinese milk vetch</name>
    <dbReference type="NCBI Taxonomy" id="47065"/>
    <lineage>
        <taxon>Eukaryota</taxon>
        <taxon>Viridiplantae</taxon>
        <taxon>Streptophyta</taxon>
        <taxon>Embryophyta</taxon>
        <taxon>Tracheophyta</taxon>
        <taxon>Spermatophyta</taxon>
        <taxon>Magnoliopsida</taxon>
        <taxon>eudicotyledons</taxon>
        <taxon>Gunneridae</taxon>
        <taxon>Pentapetalae</taxon>
        <taxon>rosids</taxon>
        <taxon>fabids</taxon>
        <taxon>Fabales</taxon>
        <taxon>Fabaceae</taxon>
        <taxon>Papilionoideae</taxon>
        <taxon>50 kb inversion clade</taxon>
        <taxon>NPAAA clade</taxon>
        <taxon>Hologalegina</taxon>
        <taxon>IRL clade</taxon>
        <taxon>Galegeae</taxon>
        <taxon>Astragalus</taxon>
    </lineage>
</organism>
<evidence type="ECO:0000259" key="3">
    <source>
        <dbReference type="Pfam" id="PF14368"/>
    </source>
</evidence>
<dbReference type="InterPro" id="IPR036312">
    <property type="entry name" value="Bifun_inhib/LTP/seed_sf"/>
</dbReference>
<dbReference type="SUPFAM" id="SSF47699">
    <property type="entry name" value="Bifunctional inhibitor/lipid-transfer protein/seed storage 2S albumin"/>
    <property type="match status" value="1"/>
</dbReference>